<accession>A0A8H2HK17</accession>
<reference evidence="1 2" key="1">
    <citation type="submission" date="2019-03" db="EMBL/GenBank/DDBJ databases">
        <title>Nematode-trapping fungi genome.</title>
        <authorList>
            <person name="Vidal-Diez De Ulzurrun G."/>
        </authorList>
    </citation>
    <scope>NUCLEOTIDE SEQUENCE [LARGE SCALE GENOMIC DNA]</scope>
    <source>
        <strain evidence="1 2">TWF154</strain>
    </source>
</reference>
<comment type="caution">
    <text evidence="1">The sequence shown here is derived from an EMBL/GenBank/DDBJ whole genome shotgun (WGS) entry which is preliminary data.</text>
</comment>
<organism evidence="1 2">
    <name type="scientific">Orbilia oligospora</name>
    <name type="common">Nematode-trapping fungus</name>
    <name type="synonym">Arthrobotrys oligospora</name>
    <dbReference type="NCBI Taxonomy" id="2813651"/>
    <lineage>
        <taxon>Eukaryota</taxon>
        <taxon>Fungi</taxon>
        <taxon>Dikarya</taxon>
        <taxon>Ascomycota</taxon>
        <taxon>Pezizomycotina</taxon>
        <taxon>Orbiliomycetes</taxon>
        <taxon>Orbiliales</taxon>
        <taxon>Orbiliaceae</taxon>
        <taxon>Orbilia</taxon>
    </lineage>
</organism>
<dbReference type="AlphaFoldDB" id="A0A8H2HK17"/>
<dbReference type="EMBL" id="SOZJ01000007">
    <property type="protein sequence ID" value="TGJ64320.1"/>
    <property type="molecule type" value="Genomic_DNA"/>
</dbReference>
<sequence>MFTKAHFTLVNNLTGLIVFFLSYQDKAPINRSSRTISIDIILNPRLCLRPDFANIGPASPTSRAIVIRSLEQADQIPELLTLFPHEPNGAGSDLGNQVLNQEKALWPIKEFLIG</sequence>
<proteinExistence type="predicted"/>
<evidence type="ECO:0000313" key="1">
    <source>
        <dbReference type="EMBL" id="TGJ64320.1"/>
    </source>
</evidence>
<dbReference type="Proteomes" id="UP000297595">
    <property type="component" value="Unassembled WGS sequence"/>
</dbReference>
<name>A0A8H2HK17_ORBOL</name>
<gene>
    <name evidence="1" type="ORF">EYR41_010383</name>
</gene>
<evidence type="ECO:0000313" key="2">
    <source>
        <dbReference type="Proteomes" id="UP000297595"/>
    </source>
</evidence>
<protein>
    <submittedName>
        <fullName evidence="1">Uncharacterized protein</fullName>
    </submittedName>
</protein>